<accession>A0A2T0GWM8</accession>
<dbReference type="AlphaFoldDB" id="A0A2T0GWM8"/>
<dbReference type="PANTHER" id="PTHR30136:SF24">
    <property type="entry name" value="HTH-TYPE TRANSCRIPTIONAL REPRESSOR ALLR"/>
    <property type="match status" value="1"/>
</dbReference>
<comment type="caution">
    <text evidence="6">The sequence shown here is derived from an EMBL/GenBank/DDBJ whole genome shotgun (WGS) entry which is preliminary data.</text>
</comment>
<dbReference type="EMBL" id="PVSR01000013">
    <property type="protein sequence ID" value="PRW63519.1"/>
    <property type="molecule type" value="Genomic_DNA"/>
</dbReference>
<evidence type="ECO:0008006" key="8">
    <source>
        <dbReference type="Google" id="ProtNLM"/>
    </source>
</evidence>
<dbReference type="GO" id="GO:0045892">
    <property type="term" value="P:negative regulation of DNA-templated transcription"/>
    <property type="evidence" value="ECO:0007669"/>
    <property type="project" value="TreeGrafter"/>
</dbReference>
<keyword evidence="3" id="KW-0804">Transcription</keyword>
<dbReference type="InterPro" id="IPR036388">
    <property type="entry name" value="WH-like_DNA-bd_sf"/>
</dbReference>
<dbReference type="InterPro" id="IPR050707">
    <property type="entry name" value="HTH_MetabolicPath_Reg"/>
</dbReference>
<dbReference type="STRING" id="1050202.GCA_000384035_01448"/>
<dbReference type="Gene3D" id="1.10.10.10">
    <property type="entry name" value="Winged helix-like DNA-binding domain superfamily/Winged helix DNA-binding domain"/>
    <property type="match status" value="1"/>
</dbReference>
<dbReference type="InterPro" id="IPR005471">
    <property type="entry name" value="Tscrpt_reg_IclR_N"/>
</dbReference>
<dbReference type="Pfam" id="PF09339">
    <property type="entry name" value="HTH_IclR"/>
    <property type="match status" value="1"/>
</dbReference>
<organism evidence="6 7">
    <name type="scientific">Actinopolyspora mortivallis</name>
    <dbReference type="NCBI Taxonomy" id="33906"/>
    <lineage>
        <taxon>Bacteria</taxon>
        <taxon>Bacillati</taxon>
        <taxon>Actinomycetota</taxon>
        <taxon>Actinomycetes</taxon>
        <taxon>Actinopolysporales</taxon>
        <taxon>Actinopolysporaceae</taxon>
        <taxon>Actinopolyspora</taxon>
    </lineage>
</organism>
<keyword evidence="7" id="KW-1185">Reference proteome</keyword>
<name>A0A2T0GWM8_ACTMO</name>
<dbReference type="InParanoid" id="A0A2T0GWM8"/>
<dbReference type="SMART" id="SM00346">
    <property type="entry name" value="HTH_ICLR"/>
    <property type="match status" value="1"/>
</dbReference>
<sequence>MTEKTGTGGHGAVEHAELRVLDRAFTLLRILNTRGFPLTLKELSEYSGIPKSSTHRLLNALINRELVERVGATYRISGCAIEFGDEAGRFHVLRSRLLPYLTRLREVTGYTVELSVLVGPEVTAVCRLGGRDSQHEDTERSDRVPAHTTAAGKVLLAHDSNAAQRYIGTGYFHATNPTTAASEADLLREFHEARQCSVTFDGVDTPSGRRSAATPVWGTSRVPVAALSVTAGSSVFREALARRALLSTARHASAVLRRNPVPVHGSR</sequence>
<dbReference type="GO" id="GO:0003700">
    <property type="term" value="F:DNA-binding transcription factor activity"/>
    <property type="evidence" value="ECO:0007669"/>
    <property type="project" value="TreeGrafter"/>
</dbReference>
<feature type="domain" description="HTH iclR-type" evidence="4">
    <location>
        <begin position="18"/>
        <end position="78"/>
    </location>
</feature>
<evidence type="ECO:0000256" key="2">
    <source>
        <dbReference type="ARBA" id="ARBA00023125"/>
    </source>
</evidence>
<dbReference type="PROSITE" id="PS51078">
    <property type="entry name" value="ICLR_ED"/>
    <property type="match status" value="1"/>
</dbReference>
<dbReference type="InterPro" id="IPR014757">
    <property type="entry name" value="Tscrpt_reg_IclR_C"/>
</dbReference>
<keyword evidence="2" id="KW-0238">DNA-binding</keyword>
<keyword evidence="1" id="KW-0805">Transcription regulation</keyword>
<evidence type="ECO:0000313" key="6">
    <source>
        <dbReference type="EMBL" id="PRW63519.1"/>
    </source>
</evidence>
<dbReference type="InterPro" id="IPR036390">
    <property type="entry name" value="WH_DNA-bd_sf"/>
</dbReference>
<dbReference type="SUPFAM" id="SSF46785">
    <property type="entry name" value="Winged helix' DNA-binding domain"/>
    <property type="match status" value="1"/>
</dbReference>
<dbReference type="PANTHER" id="PTHR30136">
    <property type="entry name" value="HELIX-TURN-HELIX TRANSCRIPTIONAL REGULATOR, ICLR FAMILY"/>
    <property type="match status" value="1"/>
</dbReference>
<dbReference type="Gene3D" id="3.30.450.40">
    <property type="match status" value="1"/>
</dbReference>
<dbReference type="Proteomes" id="UP000239352">
    <property type="component" value="Unassembled WGS sequence"/>
</dbReference>
<evidence type="ECO:0000259" key="4">
    <source>
        <dbReference type="PROSITE" id="PS51077"/>
    </source>
</evidence>
<gene>
    <name evidence="6" type="ORF">CEP50_09985</name>
</gene>
<evidence type="ECO:0000256" key="3">
    <source>
        <dbReference type="ARBA" id="ARBA00023163"/>
    </source>
</evidence>
<proteinExistence type="predicted"/>
<dbReference type="RefSeq" id="WP_106113670.1">
    <property type="nucleotide sequence ID" value="NZ_PVSR01000013.1"/>
</dbReference>
<dbReference type="Pfam" id="PF01614">
    <property type="entry name" value="IclR_C"/>
    <property type="match status" value="1"/>
</dbReference>
<feature type="domain" description="IclR-ED" evidence="5">
    <location>
        <begin position="79"/>
        <end position="262"/>
    </location>
</feature>
<evidence type="ECO:0000313" key="7">
    <source>
        <dbReference type="Proteomes" id="UP000239352"/>
    </source>
</evidence>
<evidence type="ECO:0000259" key="5">
    <source>
        <dbReference type="PROSITE" id="PS51078"/>
    </source>
</evidence>
<dbReference type="PROSITE" id="PS51077">
    <property type="entry name" value="HTH_ICLR"/>
    <property type="match status" value="1"/>
</dbReference>
<protein>
    <recommendedName>
        <fullName evidence="8">IclR family transcriptional regulator</fullName>
    </recommendedName>
</protein>
<dbReference type="GO" id="GO:0003677">
    <property type="term" value="F:DNA binding"/>
    <property type="evidence" value="ECO:0007669"/>
    <property type="project" value="UniProtKB-KW"/>
</dbReference>
<reference evidence="6 7" key="1">
    <citation type="submission" date="2018-03" db="EMBL/GenBank/DDBJ databases">
        <title>Actinopolyspora mortivallis from Sahara, screening for active biomolecules.</title>
        <authorList>
            <person name="Selama O."/>
            <person name="Wellington E.M.H."/>
            <person name="Hacene H."/>
        </authorList>
    </citation>
    <scope>NUCLEOTIDE SEQUENCE [LARGE SCALE GENOMIC DNA]</scope>
    <source>
        <strain evidence="6 7">M5A</strain>
    </source>
</reference>
<evidence type="ECO:0000256" key="1">
    <source>
        <dbReference type="ARBA" id="ARBA00023015"/>
    </source>
</evidence>
<dbReference type="InterPro" id="IPR029016">
    <property type="entry name" value="GAF-like_dom_sf"/>
</dbReference>
<dbReference type="SUPFAM" id="SSF55781">
    <property type="entry name" value="GAF domain-like"/>
    <property type="match status" value="1"/>
</dbReference>